<accession>A0A6J6GT31</accession>
<gene>
    <name evidence="6" type="ORF">UFOPK1835_00485</name>
</gene>
<keyword evidence="2" id="KW-0689">Ribosomal protein</keyword>
<evidence type="ECO:0000256" key="2">
    <source>
        <dbReference type="ARBA" id="ARBA00022980"/>
    </source>
</evidence>
<dbReference type="InterPro" id="IPR018254">
    <property type="entry name" value="Ribosomal_uL29_CS"/>
</dbReference>
<name>A0A6J6GT31_9ZZZZ</name>
<dbReference type="GO" id="GO:0003735">
    <property type="term" value="F:structural constituent of ribosome"/>
    <property type="evidence" value="ECO:0007669"/>
    <property type="project" value="InterPro"/>
</dbReference>
<evidence type="ECO:0000256" key="4">
    <source>
        <dbReference type="ARBA" id="ARBA00035204"/>
    </source>
</evidence>
<dbReference type="PANTHER" id="PTHR10916:SF0">
    <property type="entry name" value="LARGE RIBOSOMAL SUBUNIT PROTEIN UL29C"/>
    <property type="match status" value="1"/>
</dbReference>
<organism evidence="6">
    <name type="scientific">freshwater metagenome</name>
    <dbReference type="NCBI Taxonomy" id="449393"/>
    <lineage>
        <taxon>unclassified sequences</taxon>
        <taxon>metagenomes</taxon>
        <taxon>ecological metagenomes</taxon>
    </lineage>
</organism>
<dbReference type="CDD" id="cd00427">
    <property type="entry name" value="Ribosomal_L29_HIP"/>
    <property type="match status" value="1"/>
</dbReference>
<protein>
    <recommendedName>
        <fullName evidence="4">Large ribosomal subunit protein uL29</fullName>
    </recommendedName>
    <alternativeName>
        <fullName evidence="5">50S ribosomal protein L29</fullName>
    </alternativeName>
</protein>
<dbReference type="PROSITE" id="PS00579">
    <property type="entry name" value="RIBOSOMAL_L29"/>
    <property type="match status" value="1"/>
</dbReference>
<dbReference type="Pfam" id="PF00831">
    <property type="entry name" value="Ribosomal_L29"/>
    <property type="match status" value="1"/>
</dbReference>
<dbReference type="NCBIfam" id="TIGR00012">
    <property type="entry name" value="L29"/>
    <property type="match status" value="1"/>
</dbReference>
<dbReference type="FunFam" id="1.10.287.310:FF:000001">
    <property type="entry name" value="50S ribosomal protein L29"/>
    <property type="match status" value="1"/>
</dbReference>
<proteinExistence type="inferred from homology"/>
<dbReference type="HAMAP" id="MF_00374">
    <property type="entry name" value="Ribosomal_uL29"/>
    <property type="match status" value="1"/>
</dbReference>
<dbReference type="AlphaFoldDB" id="A0A6J6GT31"/>
<keyword evidence="3" id="KW-0687">Ribonucleoprotein</keyword>
<evidence type="ECO:0000256" key="1">
    <source>
        <dbReference type="ARBA" id="ARBA00009254"/>
    </source>
</evidence>
<reference evidence="6" key="1">
    <citation type="submission" date="2020-05" db="EMBL/GenBank/DDBJ databases">
        <authorList>
            <person name="Chiriac C."/>
            <person name="Salcher M."/>
            <person name="Ghai R."/>
            <person name="Kavagutti S V."/>
        </authorList>
    </citation>
    <scope>NUCLEOTIDE SEQUENCE</scope>
</reference>
<dbReference type="Gene3D" id="1.10.287.310">
    <property type="match status" value="1"/>
</dbReference>
<dbReference type="InterPro" id="IPR001854">
    <property type="entry name" value="Ribosomal_uL29"/>
</dbReference>
<evidence type="ECO:0000256" key="5">
    <source>
        <dbReference type="ARBA" id="ARBA00035476"/>
    </source>
</evidence>
<dbReference type="GO" id="GO:0022625">
    <property type="term" value="C:cytosolic large ribosomal subunit"/>
    <property type="evidence" value="ECO:0007669"/>
    <property type="project" value="TreeGrafter"/>
</dbReference>
<dbReference type="SUPFAM" id="SSF46561">
    <property type="entry name" value="Ribosomal protein L29 (L29p)"/>
    <property type="match status" value="1"/>
</dbReference>
<dbReference type="InterPro" id="IPR036049">
    <property type="entry name" value="Ribosomal_uL29_sf"/>
</dbReference>
<comment type="similarity">
    <text evidence="1">Belongs to the universal ribosomal protein uL29 family.</text>
</comment>
<sequence length="77" mass="8666">MAKTTESLRDVGDSELFDRLAQAKEELFNLRFQSVTGQLDNSARLGVVRKQVARINTELREREIAAAEALLNDEETS</sequence>
<dbReference type="GO" id="GO:0006412">
    <property type="term" value="P:translation"/>
    <property type="evidence" value="ECO:0007669"/>
    <property type="project" value="InterPro"/>
</dbReference>
<dbReference type="EMBL" id="CAEZUP010000013">
    <property type="protein sequence ID" value="CAB4602085.1"/>
    <property type="molecule type" value="Genomic_DNA"/>
</dbReference>
<evidence type="ECO:0000256" key="3">
    <source>
        <dbReference type="ARBA" id="ARBA00023274"/>
    </source>
</evidence>
<evidence type="ECO:0000313" key="6">
    <source>
        <dbReference type="EMBL" id="CAB4602085.1"/>
    </source>
</evidence>
<dbReference type="InterPro" id="IPR050063">
    <property type="entry name" value="Ribosomal_protein_uL29"/>
</dbReference>
<dbReference type="PANTHER" id="PTHR10916">
    <property type="entry name" value="60S RIBOSOMAL PROTEIN L35/50S RIBOSOMAL PROTEIN L29"/>
    <property type="match status" value="1"/>
</dbReference>